<evidence type="ECO:0000313" key="2">
    <source>
        <dbReference type="EMBL" id="KKQ34179.1"/>
    </source>
</evidence>
<gene>
    <name evidence="2" type="ORF">US52_C0069G0001</name>
</gene>
<feature type="domain" description="Bacterial toxin 50" evidence="1">
    <location>
        <begin position="399"/>
        <end position="483"/>
    </location>
</feature>
<reference evidence="2 3" key="1">
    <citation type="journal article" date="2015" name="Nature">
        <title>rRNA introns, odd ribosomes, and small enigmatic genomes across a large radiation of phyla.</title>
        <authorList>
            <person name="Brown C.T."/>
            <person name="Hug L.A."/>
            <person name="Thomas B.C."/>
            <person name="Sharon I."/>
            <person name="Castelle C.J."/>
            <person name="Singh A."/>
            <person name="Wilkins M.J."/>
            <person name="Williams K.H."/>
            <person name="Banfield J.F."/>
        </authorList>
    </citation>
    <scope>NUCLEOTIDE SEQUENCE [LARGE SCALE GENOMIC DNA]</scope>
</reference>
<dbReference type="Proteomes" id="UP000034852">
    <property type="component" value="Unassembled WGS sequence"/>
</dbReference>
<comment type="caution">
    <text evidence="2">The sequence shown here is derived from an EMBL/GenBank/DDBJ whole genome shotgun (WGS) entry which is preliminary data.</text>
</comment>
<evidence type="ECO:0000259" key="1">
    <source>
        <dbReference type="Pfam" id="PF15542"/>
    </source>
</evidence>
<dbReference type="InterPro" id="IPR022385">
    <property type="entry name" value="Rhs_assc_core"/>
</dbReference>
<evidence type="ECO:0000313" key="3">
    <source>
        <dbReference type="Proteomes" id="UP000034852"/>
    </source>
</evidence>
<dbReference type="Pfam" id="PF15542">
    <property type="entry name" value="Ntox50"/>
    <property type="match status" value="1"/>
</dbReference>
<dbReference type="NCBIfam" id="TIGR03696">
    <property type="entry name" value="Rhs_assc_core"/>
    <property type="match status" value="1"/>
</dbReference>
<organism evidence="2 3">
    <name type="scientific">candidate division WS6 bacterium GW2011_GWA2_37_6</name>
    <dbReference type="NCBI Taxonomy" id="1619087"/>
    <lineage>
        <taxon>Bacteria</taxon>
        <taxon>Candidatus Dojkabacteria</taxon>
    </lineage>
</organism>
<feature type="non-terminal residue" evidence="2">
    <location>
        <position position="1"/>
    </location>
</feature>
<accession>A0A0G0JBN5</accession>
<protein>
    <recommendedName>
        <fullName evidence="1">Bacterial toxin 50 domain-containing protein</fullName>
    </recommendedName>
</protein>
<sequence>SVTTPESGENNELITEWSTRGYSGQVYDIESATYYYGSRNYDPQNGTWTKQDSYRGETKNPLSRNRYAFVEEDPVNNIDKYGYSLSGLRRGLGSVGRTINSAGRTIGSAVRCAKHLGRCIGKPLNEVITKVREATSEVSRCLRDLKACGQRVGKGLVSLLGNKSIWCLMNPKKCAGAASQTVVHIVNQITAPVRKITVSVSKIITDPPTPSEVKDTIKELAAAGMDNLATIMEYRESLKYQVSRGLASLGGDLAIGLVNGATYAVEYAPFFNPAFALAYIASDSLGFNKNNDGVSQWMNFWSDTREGWNEIHNEYERNIGVGWWKDNSKYTNRSVFCNAITGVCHIQDLFRKDTPLEERVYIGGNLAIEALMAYDLGNSLSKGIKGVGKTSDDVGEITINEGKQGKHIVGHNNYQPGKSELTYRNPQELLEKFVGKGTRYGNKEVVDFGKNIGIYVDPISGTRMPTTRGTIHYDSKGTAHIVPAKPN</sequence>
<dbReference type="EMBL" id="LBTH01000069">
    <property type="protein sequence ID" value="KKQ34179.1"/>
    <property type="molecule type" value="Genomic_DNA"/>
</dbReference>
<dbReference type="Gene3D" id="2.180.10.10">
    <property type="entry name" value="RHS repeat-associated core"/>
    <property type="match status" value="1"/>
</dbReference>
<name>A0A0G0JBN5_9BACT</name>
<dbReference type="InterPro" id="IPR029100">
    <property type="entry name" value="Ntox50"/>
</dbReference>
<dbReference type="AlphaFoldDB" id="A0A0G0JBN5"/>
<proteinExistence type="predicted"/>